<keyword evidence="5" id="KW-0238">DNA-binding</keyword>
<feature type="region of interest" description="Disordered" evidence="7">
    <location>
        <begin position="1"/>
        <end position="34"/>
    </location>
</feature>
<dbReference type="Proteomes" id="UP000002009">
    <property type="component" value="Chromosome 9"/>
</dbReference>
<dbReference type="GO" id="GO:0008270">
    <property type="term" value="F:zinc ion binding"/>
    <property type="evidence" value="ECO:0007669"/>
    <property type="project" value="UniProtKB-KW"/>
</dbReference>
<evidence type="ECO:0000256" key="1">
    <source>
        <dbReference type="ARBA" id="ARBA00022723"/>
    </source>
</evidence>
<evidence type="ECO:0000313" key="9">
    <source>
        <dbReference type="EMBL" id="ACO66009.1"/>
    </source>
</evidence>
<dbReference type="EMBL" id="CP001329">
    <property type="protein sequence ID" value="ACO66009.1"/>
    <property type="molecule type" value="Genomic_DNA"/>
</dbReference>
<dbReference type="SMART" id="SM00356">
    <property type="entry name" value="ZnF_C3H1"/>
    <property type="match status" value="2"/>
</dbReference>
<dbReference type="OrthoDB" id="410307at2759"/>
<dbReference type="GeneID" id="8246291"/>
<sequence>MMNGTTMNGTTMNGPKQSNAGHSSGNLSNEPDAETRLSDDFRMYEFKVRRCSRTRAHDWTECPFTHPGEKARRRDPRRFNYCGTACPEFRKGSCPRGDACEFAHGVFECWLHPSRYRTQLCKDGLQCARRACFFAHASHQLRPPTDAFGNVLAGMAGGGNRSGVVEGMSGGHGGASYCQTVPVPGVHVSSGGGLGYSGHGSGNGSGSGSGNGSSGGSGGSNSPGGSPRDGLGGVGGGGRSARGSDDGNGNTGSSGNTAAAAGFNAFGNGGRDGSGAGSGTFEPPNAVAPAPPPPAKPQWVPTVDHNGDVHLNGAGIKGPNAPGSPGPPRVSSFQHLGMIEGVLGDDQFYGA</sequence>
<dbReference type="Pfam" id="PF00642">
    <property type="entry name" value="zf-CCCH"/>
    <property type="match status" value="1"/>
</dbReference>
<evidence type="ECO:0000256" key="7">
    <source>
        <dbReference type="SAM" id="MobiDB-lite"/>
    </source>
</evidence>
<name>C1ED30_MICCC</name>
<feature type="compositionally biased region" description="Low complexity" evidence="7">
    <location>
        <begin position="1"/>
        <end position="14"/>
    </location>
</feature>
<feature type="domain" description="C3H1-type" evidence="8">
    <location>
        <begin position="80"/>
        <end position="107"/>
    </location>
</feature>
<dbReference type="InterPro" id="IPR057444">
    <property type="entry name" value="Znf-CCCH_AtC3H23-like"/>
</dbReference>
<feature type="zinc finger region" description="C3H1-type" evidence="6">
    <location>
        <begin position="80"/>
        <end position="107"/>
    </location>
</feature>
<dbReference type="Gene3D" id="3.30.1370.210">
    <property type="match status" value="1"/>
</dbReference>
<dbReference type="Pfam" id="PF25512">
    <property type="entry name" value="zf-CCCH_AtC3H23"/>
    <property type="match status" value="1"/>
</dbReference>
<evidence type="ECO:0000256" key="5">
    <source>
        <dbReference type="ARBA" id="ARBA00023125"/>
    </source>
</evidence>
<dbReference type="PANTHER" id="PTHR14493">
    <property type="entry name" value="UNKEMPT FAMILY MEMBER"/>
    <property type="match status" value="1"/>
</dbReference>
<organism evidence="9 10">
    <name type="scientific">Micromonas commoda (strain RCC299 / NOUM17 / CCMP2709)</name>
    <name type="common">Picoplanktonic green alga</name>
    <dbReference type="NCBI Taxonomy" id="296587"/>
    <lineage>
        <taxon>Eukaryota</taxon>
        <taxon>Viridiplantae</taxon>
        <taxon>Chlorophyta</taxon>
        <taxon>Mamiellophyceae</taxon>
        <taxon>Mamiellales</taxon>
        <taxon>Mamiellaceae</taxon>
        <taxon>Micromonas</taxon>
    </lineage>
</organism>
<evidence type="ECO:0000256" key="3">
    <source>
        <dbReference type="ARBA" id="ARBA00022771"/>
    </source>
</evidence>
<dbReference type="FunFam" id="3.30.1370.210:FF:000009">
    <property type="entry name" value="Zinc finger CCCH domain-containing protein 66"/>
    <property type="match status" value="1"/>
</dbReference>
<dbReference type="PANTHER" id="PTHR14493:SF50">
    <property type="entry name" value="RING FINGER PROTEIN UNKEMPT"/>
    <property type="match status" value="1"/>
</dbReference>
<dbReference type="GO" id="GO:0003677">
    <property type="term" value="F:DNA binding"/>
    <property type="evidence" value="ECO:0007669"/>
    <property type="project" value="UniProtKB-KW"/>
</dbReference>
<feature type="compositionally biased region" description="Polar residues" evidence="7">
    <location>
        <begin position="15"/>
        <end position="29"/>
    </location>
</feature>
<evidence type="ECO:0000313" key="10">
    <source>
        <dbReference type="Proteomes" id="UP000002009"/>
    </source>
</evidence>
<keyword evidence="2" id="KW-0677">Repeat</keyword>
<evidence type="ECO:0000259" key="8">
    <source>
        <dbReference type="PROSITE" id="PS50103"/>
    </source>
</evidence>
<dbReference type="InterPro" id="IPR000571">
    <property type="entry name" value="Znf_CCCH"/>
</dbReference>
<keyword evidence="4 6" id="KW-0862">Zinc</keyword>
<feature type="compositionally biased region" description="Gly residues" evidence="7">
    <location>
        <begin position="230"/>
        <end position="240"/>
    </location>
</feature>
<keyword evidence="1 6" id="KW-0479">Metal-binding</keyword>
<keyword evidence="3 6" id="KW-0863">Zinc-finger</keyword>
<protein>
    <recommendedName>
        <fullName evidence="8">C3H1-type domain-containing protein</fullName>
    </recommendedName>
</protein>
<feature type="region of interest" description="Disordered" evidence="7">
    <location>
        <begin position="192"/>
        <end position="332"/>
    </location>
</feature>
<dbReference type="RefSeq" id="XP_002504751.1">
    <property type="nucleotide sequence ID" value="XM_002504705.1"/>
</dbReference>
<reference evidence="9 10" key="1">
    <citation type="journal article" date="2009" name="Science">
        <title>Green evolution and dynamic adaptations revealed by genomes of the marine picoeukaryotes Micromonas.</title>
        <authorList>
            <person name="Worden A.Z."/>
            <person name="Lee J.H."/>
            <person name="Mock T."/>
            <person name="Rouze P."/>
            <person name="Simmons M.P."/>
            <person name="Aerts A.L."/>
            <person name="Allen A.E."/>
            <person name="Cuvelier M.L."/>
            <person name="Derelle E."/>
            <person name="Everett M.V."/>
            <person name="Foulon E."/>
            <person name="Grimwood J."/>
            <person name="Gundlach H."/>
            <person name="Henrissat B."/>
            <person name="Napoli C."/>
            <person name="McDonald S.M."/>
            <person name="Parker M.S."/>
            <person name="Rombauts S."/>
            <person name="Salamov A."/>
            <person name="Von Dassow P."/>
            <person name="Badger J.H."/>
            <person name="Coutinho P.M."/>
            <person name="Demir E."/>
            <person name="Dubchak I."/>
            <person name="Gentemann C."/>
            <person name="Eikrem W."/>
            <person name="Gready J.E."/>
            <person name="John U."/>
            <person name="Lanier W."/>
            <person name="Lindquist E.A."/>
            <person name="Lucas S."/>
            <person name="Mayer K.F."/>
            <person name="Moreau H."/>
            <person name="Not F."/>
            <person name="Otillar R."/>
            <person name="Panaud O."/>
            <person name="Pangilinan J."/>
            <person name="Paulsen I."/>
            <person name="Piegu B."/>
            <person name="Poliakov A."/>
            <person name="Robbens S."/>
            <person name="Schmutz J."/>
            <person name="Toulza E."/>
            <person name="Wyss T."/>
            <person name="Zelensky A."/>
            <person name="Zhou K."/>
            <person name="Armbrust E.V."/>
            <person name="Bhattacharya D."/>
            <person name="Goodenough U.W."/>
            <person name="Van de Peer Y."/>
            <person name="Grigoriev I.V."/>
        </authorList>
    </citation>
    <scope>NUCLEOTIDE SEQUENCE [LARGE SCALE GENOMIC DNA]</scope>
    <source>
        <strain evidence="10">RCC299 / NOUM17</strain>
    </source>
</reference>
<feature type="compositionally biased region" description="Low complexity" evidence="7">
    <location>
        <begin position="247"/>
        <end position="266"/>
    </location>
</feature>
<dbReference type="eggNOG" id="KOG1595">
    <property type="taxonomic scope" value="Eukaryota"/>
</dbReference>
<evidence type="ECO:0000256" key="6">
    <source>
        <dbReference type="PROSITE-ProRule" id="PRU00723"/>
    </source>
</evidence>
<proteinExistence type="predicted"/>
<keyword evidence="10" id="KW-1185">Reference proteome</keyword>
<dbReference type="InParanoid" id="C1ED30"/>
<evidence type="ECO:0000256" key="4">
    <source>
        <dbReference type="ARBA" id="ARBA00022833"/>
    </source>
</evidence>
<evidence type="ECO:0000256" key="2">
    <source>
        <dbReference type="ARBA" id="ARBA00022737"/>
    </source>
</evidence>
<feature type="compositionally biased region" description="Gly residues" evidence="7">
    <location>
        <begin position="267"/>
        <end position="278"/>
    </location>
</feature>
<gene>
    <name evidence="9" type="ORF">MICPUN_108954</name>
</gene>
<dbReference type="PROSITE" id="PS50103">
    <property type="entry name" value="ZF_C3H1"/>
    <property type="match status" value="1"/>
</dbReference>
<dbReference type="KEGG" id="mis:MICPUN_108954"/>
<dbReference type="AlphaFoldDB" id="C1ED30"/>
<feature type="compositionally biased region" description="Gly residues" evidence="7">
    <location>
        <begin position="192"/>
        <end position="222"/>
    </location>
</feature>
<dbReference type="InterPro" id="IPR045234">
    <property type="entry name" value="Unkempt-like"/>
</dbReference>
<accession>C1ED30</accession>